<dbReference type="EMBL" id="MT141521">
    <property type="protein sequence ID" value="QJA64541.1"/>
    <property type="molecule type" value="Genomic_DNA"/>
</dbReference>
<sequence>MAERSLPPIEQGKTTTKPNETTIVDKTTFQIKGTDSGQVYGMGRSLSEALALQTQLMSGGTPTVAGRPDMFATSPKPGEEVKTITGAAGQQVQPTTATLSDLEARKAGTLTSFNQATGAAPAVTPPSAPGVQEPVSPELLAAEKYNQAVKDTTQAALQTQRDQVLSADQNFDTQLQLQRGALYAALLDETIADEDLKWLTPAQQRAVSSGDKNLIRSQIGGLNSISNARTAAAKEKEEKAEKQFNLFLQSGTDPANLPTGFLESLDATMGLPAGTYASIYKANYATIEAERESALLDSQIKLSQYLDTVPVGQSVQIGDHSYMGTDTGQIEINNITGDVYAMREDSNAPNGISITKLGNVGNQTGRQLIQQYNPSTGNYEYWSVNPNDPSDAKPVSYGGGGTGGASNGGVNTNALMEAYPDGEGFSDTSWCLEWIREIAEDGSLPEAGTMNSIDEKAAWADSEITVENVRAGDYILTNEDSAYGHIALVAAVTTNPAGQKVAVLAESNYKGGKVTYGRTLTLSEDNMAGNGGAIMGFHHAQLKSQYTAQPASNALIAEPGTTTGSVGWDNLDITTKFQAKAVSTEIFGMRAGAYPENYELIGELMAQGMTVDEVKDNLRYAGYSPSLDGFWLDASGQVFGGLSESEREFRMEDLERKLDEGNTVAALDALREAAKSSVGVEQQKRVDGLEFTRDFLNEIQRDIVEYTNQGGDLGIFAGTNEQIHNKVGKTSNPELAQLATKMESAVIAYRKSMSGVAFTPAEAEQYANIFPGISKEKDFNLSRIAGQQETYQAEINHFYSNRLGSEAYNNLLGSQTSGIAATLIGKTTANGIKLTDDEAWSLAQEAQEMLNSGVSADEVALLLNKALGY</sequence>
<dbReference type="AlphaFoldDB" id="A0A6M3J5W5"/>
<feature type="compositionally biased region" description="Polar residues" evidence="1">
    <location>
        <begin position="12"/>
        <end position="22"/>
    </location>
</feature>
<gene>
    <name evidence="2" type="ORF">MM415B00490_0039</name>
</gene>
<accession>A0A6M3J5W5</accession>
<proteinExistence type="predicted"/>
<reference evidence="2" key="1">
    <citation type="submission" date="2020-03" db="EMBL/GenBank/DDBJ databases">
        <title>The deep terrestrial virosphere.</title>
        <authorList>
            <person name="Holmfeldt K."/>
            <person name="Nilsson E."/>
            <person name="Simone D."/>
            <person name="Lopez-Fernandez M."/>
            <person name="Wu X."/>
            <person name="de Brujin I."/>
            <person name="Lundin D."/>
            <person name="Andersson A."/>
            <person name="Bertilsson S."/>
            <person name="Dopson M."/>
        </authorList>
    </citation>
    <scope>NUCLEOTIDE SEQUENCE</scope>
    <source>
        <strain evidence="2">MM415B00490</strain>
    </source>
</reference>
<evidence type="ECO:0000256" key="1">
    <source>
        <dbReference type="SAM" id="MobiDB-lite"/>
    </source>
</evidence>
<name>A0A6M3J5W5_9ZZZZ</name>
<organism evidence="2">
    <name type="scientific">viral metagenome</name>
    <dbReference type="NCBI Taxonomy" id="1070528"/>
    <lineage>
        <taxon>unclassified sequences</taxon>
        <taxon>metagenomes</taxon>
        <taxon>organismal metagenomes</taxon>
    </lineage>
</organism>
<protein>
    <submittedName>
        <fullName evidence="2">Uncharacterized protein</fullName>
    </submittedName>
</protein>
<evidence type="ECO:0000313" key="2">
    <source>
        <dbReference type="EMBL" id="QJA64541.1"/>
    </source>
</evidence>
<feature type="region of interest" description="Disordered" evidence="1">
    <location>
        <begin position="1"/>
        <end position="22"/>
    </location>
</feature>